<evidence type="ECO:0000256" key="1">
    <source>
        <dbReference type="PROSITE-ProRule" id="PRU00339"/>
    </source>
</evidence>
<accession>A0A850H0Y2</accession>
<proteinExistence type="predicted"/>
<reference evidence="2 3" key="1">
    <citation type="submission" date="2020-06" db="EMBL/GenBank/DDBJ databases">
        <title>Altererythrobacter sp. HHU K3-1.</title>
        <authorList>
            <person name="Zhang D."/>
            <person name="Xue H."/>
        </authorList>
    </citation>
    <scope>NUCLEOTIDE SEQUENCE [LARGE SCALE GENOMIC DNA]</scope>
    <source>
        <strain evidence="2 3">HHU K3-1</strain>
    </source>
</reference>
<dbReference type="AlphaFoldDB" id="A0A850H0Y2"/>
<evidence type="ECO:0000313" key="2">
    <source>
        <dbReference type="EMBL" id="NVD43603.1"/>
    </source>
</evidence>
<keyword evidence="1" id="KW-0802">TPR repeat</keyword>
<dbReference type="InterPro" id="IPR019734">
    <property type="entry name" value="TPR_rpt"/>
</dbReference>
<feature type="repeat" description="TPR" evidence="1">
    <location>
        <begin position="82"/>
        <end position="115"/>
    </location>
</feature>
<dbReference type="Proteomes" id="UP000561438">
    <property type="component" value="Unassembled WGS sequence"/>
</dbReference>
<comment type="caution">
    <text evidence="2">The sequence shown here is derived from an EMBL/GenBank/DDBJ whole genome shotgun (WGS) entry which is preliminary data.</text>
</comment>
<dbReference type="RefSeq" id="WP_176265925.1">
    <property type="nucleotide sequence ID" value="NZ_JABWGV010000001.1"/>
</dbReference>
<name>A0A850H0Y2_9SPHN</name>
<dbReference type="InterPro" id="IPR011990">
    <property type="entry name" value="TPR-like_helical_dom_sf"/>
</dbReference>
<dbReference type="PROSITE" id="PS50005">
    <property type="entry name" value="TPR"/>
    <property type="match status" value="2"/>
</dbReference>
<dbReference type="Gene3D" id="1.25.40.10">
    <property type="entry name" value="Tetratricopeptide repeat domain"/>
    <property type="match status" value="1"/>
</dbReference>
<organism evidence="2 3">
    <name type="scientific">Qipengyuania atrilutea</name>
    <dbReference type="NCBI Taxonomy" id="2744473"/>
    <lineage>
        <taxon>Bacteria</taxon>
        <taxon>Pseudomonadati</taxon>
        <taxon>Pseudomonadota</taxon>
        <taxon>Alphaproteobacteria</taxon>
        <taxon>Sphingomonadales</taxon>
        <taxon>Erythrobacteraceae</taxon>
        <taxon>Qipengyuania</taxon>
    </lineage>
</organism>
<gene>
    <name evidence="2" type="ORF">HUV48_01055</name>
</gene>
<keyword evidence="3" id="KW-1185">Reference proteome</keyword>
<protein>
    <submittedName>
        <fullName evidence="2">Cytochrome C biosynthesis protein</fullName>
    </submittedName>
</protein>
<sequence>MIWLLLIALAALGLISAAYLAGLPRQGYTLFAAALLFALAGYAVQGSPDLPGAPRSAVEISDAGSEAVIRARRAMFGPDLPPSRYVNLADGFARRGRYGEAADFLNLAIREQPNDAEAWVSLGNVLVEYANGTLTPAGAEAFARARAADPDSPAPPYFLGAALLRRGELADARALWAEALELSPEDADFRPELAFRLAQLDAFISASSAANGPPQ</sequence>
<dbReference type="SUPFAM" id="SSF48452">
    <property type="entry name" value="TPR-like"/>
    <property type="match status" value="1"/>
</dbReference>
<dbReference type="EMBL" id="JABWGV010000001">
    <property type="protein sequence ID" value="NVD43603.1"/>
    <property type="molecule type" value="Genomic_DNA"/>
</dbReference>
<feature type="repeat" description="TPR" evidence="1">
    <location>
        <begin position="153"/>
        <end position="186"/>
    </location>
</feature>
<evidence type="ECO:0000313" key="3">
    <source>
        <dbReference type="Proteomes" id="UP000561438"/>
    </source>
</evidence>
<dbReference type="SMART" id="SM00028">
    <property type="entry name" value="TPR"/>
    <property type="match status" value="2"/>
</dbReference>